<comment type="caution">
    <text evidence="2">The sequence shown here is derived from an EMBL/GenBank/DDBJ whole genome shotgun (WGS) entry which is preliminary data.</text>
</comment>
<dbReference type="AlphaFoldDB" id="A0A812MQQ9"/>
<organism evidence="2 3">
    <name type="scientific">Symbiodinium natans</name>
    <dbReference type="NCBI Taxonomy" id="878477"/>
    <lineage>
        <taxon>Eukaryota</taxon>
        <taxon>Sar</taxon>
        <taxon>Alveolata</taxon>
        <taxon>Dinophyceae</taxon>
        <taxon>Suessiales</taxon>
        <taxon>Symbiodiniaceae</taxon>
        <taxon>Symbiodinium</taxon>
    </lineage>
</organism>
<accession>A0A812MQQ9</accession>
<evidence type="ECO:0000313" key="3">
    <source>
        <dbReference type="Proteomes" id="UP000604046"/>
    </source>
</evidence>
<reference evidence="2" key="1">
    <citation type="submission" date="2021-02" db="EMBL/GenBank/DDBJ databases">
        <authorList>
            <person name="Dougan E. K."/>
            <person name="Rhodes N."/>
            <person name="Thang M."/>
            <person name="Chan C."/>
        </authorList>
    </citation>
    <scope>NUCLEOTIDE SEQUENCE</scope>
</reference>
<feature type="region of interest" description="Disordered" evidence="1">
    <location>
        <begin position="200"/>
        <end position="399"/>
    </location>
</feature>
<proteinExistence type="predicted"/>
<sequence length="434" mass="48072">MVAELLVQKPVDRQGDKACRTRGSLAKTLVKEARQKRTAPVAVAKKGTTGKGGAKGKGSGKTKKGVRKGREADAPRSRHRSAEAEERRILRGFARRAERALNRSESRDREPQEAPVPGDLSAEDALRLQARPSEGSNLGFGEWLDEDAWVPEELPPTSDSGQWERLRAQYPGLATIAAQNPGRQARSSYLQKVAGQRVQEGLGRLARTSRRGTAASSDEAEASEEREEPSSAARVIPPTEAGHTEPARSGASVVTLTHQPTSVWDSESEGEIKQEVKKEEQSGNTSDWESESSEEHSTDPEDPNGVQSALKKADRARERREQAKRHKQPPSEPSEPPRAKARPSVGHSSAGAASSWDLESRASSVGWRRQVTPSFDNRVTEEDTENEERSDEQWSRQDRERDRLWNEWYRARGTGGWHQWQGSWCQSSGAGWNR</sequence>
<evidence type="ECO:0000313" key="2">
    <source>
        <dbReference type="EMBL" id="CAE7277697.1"/>
    </source>
</evidence>
<protein>
    <submittedName>
        <fullName evidence="2">Uncharacterized protein</fullName>
    </submittedName>
</protein>
<name>A0A812MQQ9_9DINO</name>
<keyword evidence="3" id="KW-1185">Reference proteome</keyword>
<evidence type="ECO:0000256" key="1">
    <source>
        <dbReference type="SAM" id="MobiDB-lite"/>
    </source>
</evidence>
<feature type="compositionally biased region" description="Acidic residues" evidence="1">
    <location>
        <begin position="218"/>
        <end position="227"/>
    </location>
</feature>
<dbReference type="EMBL" id="CAJNDS010001768">
    <property type="protein sequence ID" value="CAE7277697.1"/>
    <property type="molecule type" value="Genomic_DNA"/>
</dbReference>
<feature type="compositionally biased region" description="Basic and acidic residues" evidence="1">
    <location>
        <begin position="311"/>
        <end position="321"/>
    </location>
</feature>
<dbReference type="Proteomes" id="UP000604046">
    <property type="component" value="Unassembled WGS sequence"/>
</dbReference>
<gene>
    <name evidence="2" type="ORF">SNAT2548_LOCUS14724</name>
</gene>
<feature type="compositionally biased region" description="Basic and acidic residues" evidence="1">
    <location>
        <begin position="68"/>
        <end position="112"/>
    </location>
</feature>
<feature type="compositionally biased region" description="Basic residues" evidence="1">
    <location>
        <begin position="58"/>
        <end position="67"/>
    </location>
</feature>
<feature type="region of interest" description="Disordered" evidence="1">
    <location>
        <begin position="29"/>
        <end position="144"/>
    </location>
</feature>
<feature type="compositionally biased region" description="Basic and acidic residues" evidence="1">
    <location>
        <begin position="270"/>
        <end position="281"/>
    </location>
</feature>
<feature type="compositionally biased region" description="Polar residues" evidence="1">
    <location>
        <begin position="252"/>
        <end position="265"/>
    </location>
</feature>